<comment type="similarity">
    <text evidence="4">Belongs to the putative lipase ROG1 family.</text>
</comment>
<dbReference type="VEuPathDB" id="FungiDB:SPSK_06393"/>
<keyword evidence="7" id="KW-0472">Membrane</keyword>
<dbReference type="GO" id="GO:0005739">
    <property type="term" value="C:mitochondrion"/>
    <property type="evidence" value="ECO:0007669"/>
    <property type="project" value="UniProtKB-SubCell"/>
</dbReference>
<protein>
    <submittedName>
        <fullName evidence="10">Ribonuclease p/mrp subunit</fullName>
    </submittedName>
</protein>
<dbReference type="OrthoDB" id="7464126at2759"/>
<comment type="caution">
    <text evidence="10">The sequence shown here is derived from an EMBL/GenBank/DDBJ whole genome shotgun (WGS) entry which is preliminary data.</text>
</comment>
<gene>
    <name evidence="10" type="ORF">SPSK_06393</name>
</gene>
<dbReference type="RefSeq" id="XP_016592504.1">
    <property type="nucleotide sequence ID" value="XM_016733099.1"/>
</dbReference>
<reference evidence="10 11" key="2">
    <citation type="journal article" date="2015" name="Eukaryot. Cell">
        <title>Asexual propagation of a virulent clone complex in a human and feline outbreak of sporotrichosis.</title>
        <authorList>
            <person name="Teixeira Mde M."/>
            <person name="Rodrigues A.M."/>
            <person name="Tsui C.K."/>
            <person name="de Almeida L.G."/>
            <person name="Van Diepeningen A.D."/>
            <person name="van den Ende B.G."/>
            <person name="Fernandes G.F."/>
            <person name="Kano R."/>
            <person name="Hamelin R.C."/>
            <person name="Lopes-Bezerra L.M."/>
            <person name="Vasconcelos A.T."/>
            <person name="de Hoog S."/>
            <person name="de Camargo Z.P."/>
            <person name="Felipe M.S."/>
        </authorList>
    </citation>
    <scope>NUCLEOTIDE SEQUENCE [LARGE SCALE GENOMIC DNA]</scope>
    <source>
        <strain evidence="10 11">1099-18</strain>
    </source>
</reference>
<dbReference type="Proteomes" id="UP000033710">
    <property type="component" value="Unassembled WGS sequence"/>
</dbReference>
<dbReference type="InterPro" id="IPR029058">
    <property type="entry name" value="AB_hydrolase_fold"/>
</dbReference>
<evidence type="ECO:0000313" key="11">
    <source>
        <dbReference type="Proteomes" id="UP000033710"/>
    </source>
</evidence>
<proteinExistence type="inferred from homology"/>
<dbReference type="GO" id="GO:0005783">
    <property type="term" value="C:endoplasmic reticulum"/>
    <property type="evidence" value="ECO:0007669"/>
    <property type="project" value="UniProtKB-SubCell"/>
</dbReference>
<feature type="domain" description="DUF676" evidence="9">
    <location>
        <begin position="19"/>
        <end position="155"/>
    </location>
</feature>
<evidence type="ECO:0000256" key="7">
    <source>
        <dbReference type="ARBA" id="ARBA00023136"/>
    </source>
</evidence>
<evidence type="ECO:0000256" key="2">
    <source>
        <dbReference type="ARBA" id="ARBA00004240"/>
    </source>
</evidence>
<dbReference type="GeneID" id="27668376"/>
<evidence type="ECO:0000256" key="6">
    <source>
        <dbReference type="ARBA" id="ARBA00023128"/>
    </source>
</evidence>
<reference evidence="10 11" key="1">
    <citation type="journal article" date="2014" name="BMC Genomics">
        <title>Comparative genomics of the major fungal agents of human and animal Sporotrichosis: Sporothrix schenckii and Sporothrix brasiliensis.</title>
        <authorList>
            <person name="Teixeira M.M."/>
            <person name="de Almeida L.G."/>
            <person name="Kubitschek-Barreira P."/>
            <person name="Alves F.L."/>
            <person name="Kioshima E.S."/>
            <person name="Abadio A.K."/>
            <person name="Fernandes L."/>
            <person name="Derengowski L.S."/>
            <person name="Ferreira K.S."/>
            <person name="Souza R.C."/>
            <person name="Ruiz J.C."/>
            <person name="de Andrade N.C."/>
            <person name="Paes H.C."/>
            <person name="Nicola A.M."/>
            <person name="Albuquerque P."/>
            <person name="Gerber A.L."/>
            <person name="Martins V.P."/>
            <person name="Peconick L.D."/>
            <person name="Neto A.V."/>
            <person name="Chaucanez C.B."/>
            <person name="Silva P.A."/>
            <person name="Cunha O.L."/>
            <person name="de Oliveira F.F."/>
            <person name="dos Santos T.C."/>
            <person name="Barros A.L."/>
            <person name="Soares M.A."/>
            <person name="de Oliveira L.M."/>
            <person name="Marini M.M."/>
            <person name="Villalobos-Duno H."/>
            <person name="Cunha M.M."/>
            <person name="de Hoog S."/>
            <person name="da Silveira J.F."/>
            <person name="Henrissat B."/>
            <person name="Nino-Vega G.A."/>
            <person name="Cisalpino P.S."/>
            <person name="Mora-Montes H.M."/>
            <person name="Almeida S.R."/>
            <person name="Stajich J.E."/>
            <person name="Lopes-Bezerra L.M."/>
            <person name="Vasconcelos A.T."/>
            <person name="Felipe M.S."/>
        </authorList>
    </citation>
    <scope>NUCLEOTIDE SEQUENCE [LARGE SCALE GENOMIC DNA]</scope>
    <source>
        <strain evidence="10 11">1099-18</strain>
    </source>
</reference>
<evidence type="ECO:0000256" key="5">
    <source>
        <dbReference type="ARBA" id="ARBA00022824"/>
    </source>
</evidence>
<feature type="region of interest" description="Disordered" evidence="8">
    <location>
        <begin position="274"/>
        <end position="313"/>
    </location>
</feature>
<dbReference type="Pfam" id="PF05057">
    <property type="entry name" value="DUF676"/>
    <property type="match status" value="1"/>
</dbReference>
<dbReference type="InterPro" id="IPR052374">
    <property type="entry name" value="SERAC1"/>
</dbReference>
<dbReference type="Gene3D" id="3.40.50.1820">
    <property type="entry name" value="alpha/beta hydrolase"/>
    <property type="match status" value="1"/>
</dbReference>
<dbReference type="PANTHER" id="PTHR48182:SF2">
    <property type="entry name" value="PROTEIN SERAC1"/>
    <property type="match status" value="1"/>
</dbReference>
<dbReference type="InterPro" id="IPR007751">
    <property type="entry name" value="DUF676_lipase-like"/>
</dbReference>
<dbReference type="EMBL" id="AXCR01000001">
    <property type="protein sequence ID" value="KJR89828.1"/>
    <property type="molecule type" value="Genomic_DNA"/>
</dbReference>
<evidence type="ECO:0000259" key="9">
    <source>
        <dbReference type="Pfam" id="PF05057"/>
    </source>
</evidence>
<feature type="compositionally biased region" description="Basic and acidic residues" evidence="8">
    <location>
        <begin position="304"/>
        <end position="313"/>
    </location>
</feature>
<evidence type="ECO:0000256" key="4">
    <source>
        <dbReference type="ARBA" id="ARBA00007920"/>
    </source>
</evidence>
<keyword evidence="5" id="KW-0256">Endoplasmic reticulum</keyword>
<evidence type="ECO:0000256" key="3">
    <source>
        <dbReference type="ARBA" id="ARBA00004370"/>
    </source>
</evidence>
<dbReference type="GO" id="GO:0016020">
    <property type="term" value="C:membrane"/>
    <property type="evidence" value="ECO:0007669"/>
    <property type="project" value="UniProtKB-SubCell"/>
</dbReference>
<evidence type="ECO:0000313" key="10">
    <source>
        <dbReference type="EMBL" id="KJR89828.1"/>
    </source>
</evidence>
<name>A0A0F2MJE5_SPOSC</name>
<keyword evidence="6" id="KW-0496">Mitochondrion</keyword>
<sequence length="313" mass="34560">MAYQLLWNGGDAPDADIWFVHGLRGNLIDTWSSGKVCWPRDLLKVDTPTCRIFTWGYDVNVANVTHAASHATIFGHAESLLQDICMSRASKGEAERPLVFVGHSLGGLVIKEALIRSSEYFFNRQDEELGSVYACTKGIVFLGTPHRGSELTSYGHVVAKVAKVFLRNPNEHLISLLEKESPILERQRRSFASISKNLDIACVIEELPTSLGIVVPESSATIDGFNVKYQQIPRNHMDMCKFATQDELGYKRVVFLLCNIIKRTLGKSCSQARPSAGQHLAAGPTPGLRAPQASLAPAPETPSEETRHQYDKV</sequence>
<dbReference type="AlphaFoldDB" id="A0A0F2MJE5"/>
<accession>A0A0F2MJE5</accession>
<organism evidence="10 11">
    <name type="scientific">Sporothrix schenckii 1099-18</name>
    <dbReference type="NCBI Taxonomy" id="1397361"/>
    <lineage>
        <taxon>Eukaryota</taxon>
        <taxon>Fungi</taxon>
        <taxon>Dikarya</taxon>
        <taxon>Ascomycota</taxon>
        <taxon>Pezizomycotina</taxon>
        <taxon>Sordariomycetes</taxon>
        <taxon>Sordariomycetidae</taxon>
        <taxon>Ophiostomatales</taxon>
        <taxon>Ophiostomataceae</taxon>
        <taxon>Sporothrix</taxon>
    </lineage>
</organism>
<dbReference type="PANTHER" id="PTHR48182">
    <property type="entry name" value="PROTEIN SERAC1"/>
    <property type="match status" value="1"/>
</dbReference>
<evidence type="ECO:0000256" key="1">
    <source>
        <dbReference type="ARBA" id="ARBA00004173"/>
    </source>
</evidence>
<evidence type="ECO:0000256" key="8">
    <source>
        <dbReference type="SAM" id="MobiDB-lite"/>
    </source>
</evidence>
<dbReference type="SUPFAM" id="SSF53474">
    <property type="entry name" value="alpha/beta-Hydrolases"/>
    <property type="match status" value="1"/>
</dbReference>
<dbReference type="KEGG" id="ssck:SPSK_06393"/>
<comment type="subcellular location">
    <subcellularLocation>
        <location evidence="2">Endoplasmic reticulum</location>
    </subcellularLocation>
    <subcellularLocation>
        <location evidence="3">Membrane</location>
    </subcellularLocation>
    <subcellularLocation>
        <location evidence="1">Mitochondrion</location>
    </subcellularLocation>
</comment>